<dbReference type="EMBL" id="JAVCAP010000021">
    <property type="protein sequence ID" value="MDP8568278.1"/>
    <property type="molecule type" value="Genomic_DNA"/>
</dbReference>
<name>A0ABT9JUM5_9PROT</name>
<accession>A0ABT9JUM5</accession>
<sequence length="715" mass="79819">MIYIADPTPWLAMYAHPLHTRVIPPAADLQNFLSEYGASQNLQSSITVECDQSLQALLAQALATLPDSLLNTLNKSVLGIFFARGIGASGLTDMVALGDGSHNIGFVIVLDSEAFQQPSANAWASWKENSAFSPVSNIQIEVRIAEDVQDQRVQALRFLLLHEFGHVLATMTDLCPADWSFPLPKLAGHFATLCWQTDHGMRIRPEQDFPHHEKVAFYSQPHLSATQGLDLYRDLARTAFPTLYASMNVQEDFAESFATFVHTQVLGQPYCVSMRIDGKTVFTSEDFWSSARAAEKRAYMQHLLEHLEHADANHHFQGLAPFLRMSLSGADLRAHTQSLLVQANQDQDNAVLWMNLSTGFLCLKMRDMGLAIQAQALGLQRLFCRAANCQPPRARLLMIMTPGDLSENTPIDCLLENSPVELLYYYATVEEPLPSPMPDHDAVMVALSDSQTNRALLLAVQAGLASHKQPVINPAHLLPNVNRDQLSELLQGITGLDMPRTHKLTRSQVVTRLSMQAQADPNDPHTLPGFPLIIRPVGSQAGNDLARITQAAELADYLKQVENTAFFVSRFVDYSSLDGQFRKYRIAMLRGQPFICHMAISSDWMVHYVNAGMYDAAEKRAEEDQFMQNFSVFAARHQAALAAIYQRLQLDYLCIDCAETRDGKLLVFEIDHIMAVHAMDSPHLFPFKAGQIAKLQRAFEQYLYALQLQPLLESA</sequence>
<dbReference type="SUPFAM" id="SSF56059">
    <property type="entry name" value="Glutathione synthetase ATP-binding domain-like"/>
    <property type="match status" value="1"/>
</dbReference>
<evidence type="ECO:0000313" key="2">
    <source>
        <dbReference type="Proteomes" id="UP001225906"/>
    </source>
</evidence>
<dbReference type="RefSeq" id="WP_306389999.1">
    <property type="nucleotide sequence ID" value="NZ_JAVCAP010000021.1"/>
</dbReference>
<comment type="caution">
    <text evidence="1">The sequence shown here is derived from an EMBL/GenBank/DDBJ whole genome shotgun (WGS) entry which is preliminary data.</text>
</comment>
<evidence type="ECO:0000313" key="1">
    <source>
        <dbReference type="EMBL" id="MDP8568278.1"/>
    </source>
</evidence>
<keyword evidence="2" id="KW-1185">Reference proteome</keyword>
<evidence type="ECO:0008006" key="3">
    <source>
        <dbReference type="Google" id="ProtNLM"/>
    </source>
</evidence>
<gene>
    <name evidence="1" type="ORF">Q9291_10500</name>
</gene>
<reference evidence="2" key="1">
    <citation type="journal article" date="2019" name="Int. J. Syst. Evol. Microbiol.">
        <title>The Global Catalogue of Microorganisms (GCM) 10K type strain sequencing project: providing services to taxonomists for standard genome sequencing and annotation.</title>
        <authorList>
            <consortium name="The Broad Institute Genomics Platform"/>
            <consortium name="The Broad Institute Genome Sequencing Center for Infectious Disease"/>
            <person name="Wu L."/>
            <person name="Ma J."/>
        </authorList>
    </citation>
    <scope>NUCLEOTIDE SEQUENCE [LARGE SCALE GENOMIC DNA]</scope>
    <source>
        <strain evidence="2">VKM B-3159</strain>
    </source>
</reference>
<protein>
    <recommendedName>
        <fullName evidence="3">ATP-grasp domain-containing protein</fullName>
    </recommendedName>
</protein>
<dbReference type="Proteomes" id="UP001225906">
    <property type="component" value="Unassembled WGS sequence"/>
</dbReference>
<organism evidence="1 2">
    <name type="scientific">Methylophilus aquaticus</name>
    <dbReference type="NCBI Taxonomy" id="1971610"/>
    <lineage>
        <taxon>Bacteria</taxon>
        <taxon>Pseudomonadati</taxon>
        <taxon>Pseudomonadota</taxon>
        <taxon>Betaproteobacteria</taxon>
        <taxon>Nitrosomonadales</taxon>
        <taxon>Methylophilaceae</taxon>
        <taxon>Methylophilus</taxon>
    </lineage>
</organism>
<proteinExistence type="predicted"/>